<keyword evidence="4" id="KW-1133">Transmembrane helix</keyword>
<keyword evidence="5" id="KW-0472">Membrane</keyword>
<reference evidence="6 7" key="1">
    <citation type="journal article" date="2019" name="Nat. Med.">
        <title>A library of human gut bacterial isolates paired with longitudinal multiomics data enables mechanistic microbiome research.</title>
        <authorList>
            <person name="Poyet M."/>
            <person name="Groussin M."/>
            <person name="Gibbons S.M."/>
            <person name="Avila-Pacheco J."/>
            <person name="Jiang X."/>
            <person name="Kearney S.M."/>
            <person name="Perrotta A.R."/>
            <person name="Berdy B."/>
            <person name="Zhao S."/>
            <person name="Lieberman T.D."/>
            <person name="Swanson P.K."/>
            <person name="Smith M."/>
            <person name="Roesemann S."/>
            <person name="Alexander J.E."/>
            <person name="Rich S.A."/>
            <person name="Livny J."/>
            <person name="Vlamakis H."/>
            <person name="Clish C."/>
            <person name="Bullock K."/>
            <person name="Deik A."/>
            <person name="Scott J."/>
            <person name="Pierce K.A."/>
            <person name="Xavier R.J."/>
            <person name="Alm E.J."/>
        </authorList>
    </citation>
    <scope>NUCLEOTIDE SEQUENCE [LARGE SCALE GENOMIC DNA]</scope>
    <source>
        <strain evidence="6 7">BIOML-A2</strain>
    </source>
</reference>
<dbReference type="EMBL" id="WKPR01000001">
    <property type="protein sequence ID" value="MSB18120.1"/>
    <property type="molecule type" value="Genomic_DNA"/>
</dbReference>
<organism evidence="6 7">
    <name type="scientific">Flavonifractor plautii</name>
    <name type="common">Fusobacterium plautii</name>
    <dbReference type="NCBI Taxonomy" id="292800"/>
    <lineage>
        <taxon>Bacteria</taxon>
        <taxon>Bacillati</taxon>
        <taxon>Bacillota</taxon>
        <taxon>Clostridia</taxon>
        <taxon>Eubacteriales</taxon>
        <taxon>Oscillospiraceae</taxon>
        <taxon>Flavonifractor</taxon>
    </lineage>
</organism>
<sequence length="227" mass="24463">MLFIWEGGRDLAGRIKTGCFLGAEAALYLGFLALDLLRPGSGWALLLKYGAVALCFLAALDRAGTEDGRLVCAALAFTLAADWFLLILDSFYLAGVACFCVVQAIYLLRLHRWGAGLLWPLRVGLTVAALAVAALLRALEPLTAVTLCYFAELACNTVSALRLGRRGRCFGLGLLLFVGCDLCVGLHNLAAFLPVVDTGPLFSFAQVGMWLFYLPSQVLITLSVRKK</sequence>
<protein>
    <submittedName>
        <fullName evidence="6">Uncharacterized protein</fullName>
    </submittedName>
</protein>
<evidence type="ECO:0000313" key="7">
    <source>
        <dbReference type="Proteomes" id="UP000434475"/>
    </source>
</evidence>
<comment type="similarity">
    <text evidence="2">Belongs to the TMEM86 family.</text>
</comment>
<evidence type="ECO:0000256" key="1">
    <source>
        <dbReference type="ARBA" id="ARBA00004141"/>
    </source>
</evidence>
<evidence type="ECO:0000256" key="4">
    <source>
        <dbReference type="ARBA" id="ARBA00022989"/>
    </source>
</evidence>
<gene>
    <name evidence="6" type="ORF">GKE97_01140</name>
</gene>
<proteinExistence type="inferred from homology"/>
<evidence type="ECO:0000256" key="5">
    <source>
        <dbReference type="ARBA" id="ARBA00023136"/>
    </source>
</evidence>
<dbReference type="Proteomes" id="UP000434475">
    <property type="component" value="Unassembled WGS sequence"/>
</dbReference>
<accession>A0A1Y4FLV5</accession>
<dbReference type="Pfam" id="PF07947">
    <property type="entry name" value="YhhN"/>
    <property type="match status" value="1"/>
</dbReference>
<dbReference type="GO" id="GO:0016020">
    <property type="term" value="C:membrane"/>
    <property type="evidence" value="ECO:0007669"/>
    <property type="project" value="UniProtKB-SubCell"/>
</dbReference>
<keyword evidence="3" id="KW-0812">Transmembrane</keyword>
<name>A0A1Y4FLV5_FLAPL</name>
<dbReference type="AlphaFoldDB" id="A0A1Y4FLV5"/>
<dbReference type="InterPro" id="IPR012506">
    <property type="entry name" value="TMEM86B-like"/>
</dbReference>
<evidence type="ECO:0000313" key="6">
    <source>
        <dbReference type="EMBL" id="MSB18120.1"/>
    </source>
</evidence>
<comment type="caution">
    <text evidence="6">The sequence shown here is derived from an EMBL/GenBank/DDBJ whole genome shotgun (WGS) entry which is preliminary data.</text>
</comment>
<evidence type="ECO:0000256" key="2">
    <source>
        <dbReference type="ARBA" id="ARBA00007375"/>
    </source>
</evidence>
<evidence type="ECO:0000256" key="3">
    <source>
        <dbReference type="ARBA" id="ARBA00022692"/>
    </source>
</evidence>
<comment type="subcellular location">
    <subcellularLocation>
        <location evidence="1">Membrane</location>
        <topology evidence="1">Multi-pass membrane protein</topology>
    </subcellularLocation>
</comment>